<organism evidence="1 2">
    <name type="scientific">Gordonia phage SketchMex</name>
    <dbReference type="NCBI Taxonomy" id="2250418"/>
    <lineage>
        <taxon>Viruses</taxon>
        <taxon>Duplodnaviria</taxon>
        <taxon>Heunggongvirae</taxon>
        <taxon>Uroviricota</taxon>
        <taxon>Caudoviricetes</taxon>
        <taxon>Emalynvirus</taxon>
        <taxon>Emalynvirus troje</taxon>
    </lineage>
</organism>
<dbReference type="EMBL" id="MH450132">
    <property type="protein sequence ID" value="AXH45137.1"/>
    <property type="molecule type" value="Genomic_DNA"/>
</dbReference>
<dbReference type="Proteomes" id="UP000259635">
    <property type="component" value="Segment"/>
</dbReference>
<name>A0A345KQ35_9CAUD</name>
<evidence type="ECO:0000313" key="2">
    <source>
        <dbReference type="Proteomes" id="UP000259635"/>
    </source>
</evidence>
<gene>
    <name evidence="1" type="primary">37</name>
    <name evidence="1" type="ORF">SEA_SKETCHMEX_37</name>
</gene>
<sequence length="52" mass="5919">MGYKWEVIAWVNPGDGYRDSVVYEGQSLVGVLKAYWKARRSGVGCIRVVWRG</sequence>
<accession>A0A345KQ35</accession>
<reference evidence="1 2" key="1">
    <citation type="submission" date="2018-06" db="EMBL/GenBank/DDBJ databases">
        <authorList>
            <person name="Askins J.L."/>
            <person name="Jones G.C."/>
            <person name="Pennington B.T."/>
            <person name="David R."/>
            <person name="Bowman H."/>
            <person name="Brownlee C.M."/>
            <person name="Davis H.K."/>
            <person name="Edmondson E.M."/>
            <person name="Edwards S.L."/>
            <person name="Gills J.R."/>
            <person name="Haberman K.L."/>
            <person name="Jacobs K.R."/>
            <person name="Livingston L.W."/>
            <person name="Masengale M.E."/>
            <person name="Morrison C.M."/>
            <person name="Mullins A.M."/>
            <person name="Pate M.D."/>
            <person name="Pickard K.N."/>
            <person name="Rainwater D.R."/>
            <person name="Studdard A.C."/>
            <person name="Walker A.L."/>
            <person name="Wooten L.C."/>
            <person name="Plymale R.C."/>
            <person name="Reyna N.S."/>
            <person name="Garlena R.A."/>
            <person name="Russell D.A."/>
            <person name="Pope W.H."/>
            <person name="Jacobs-Sera D."/>
            <person name="Hendrix R.W."/>
            <person name="Hatfull G.F."/>
        </authorList>
    </citation>
    <scope>NUCLEOTIDE SEQUENCE [LARGE SCALE GENOMIC DNA]</scope>
</reference>
<protein>
    <submittedName>
        <fullName evidence="1">Uncharacterized protein</fullName>
    </submittedName>
</protein>
<evidence type="ECO:0000313" key="1">
    <source>
        <dbReference type="EMBL" id="AXH45137.1"/>
    </source>
</evidence>
<proteinExistence type="predicted"/>